<dbReference type="Proteomes" id="UP001153076">
    <property type="component" value="Unassembled WGS sequence"/>
</dbReference>
<sequence>MTPRTSDYKLTFVIAIMVDSPYKFVSNALNLEFVIISMSKVACKMILFLATVIRMHVDLQQTGVYRDECIICSEHVHNLFEGLAANVKFLTLSNDIVQFPILLLVLGLIFARKGLVRDVYELYKTPPRPMPKYLMSWPKDVWIEELYVGVTLVESLVEDVIVLKRQNLRLPFKSDTTLHMPDVCAMSHFSKFGEARDRSKYSYNHIPQEAMRHRECAFSVPYPPPSILCLLLLGCPHEIWFPGMLSYQF</sequence>
<keyword evidence="1" id="KW-0812">Transmembrane</keyword>
<organism evidence="2 3">
    <name type="scientific">Carnegiea gigantea</name>
    <dbReference type="NCBI Taxonomy" id="171969"/>
    <lineage>
        <taxon>Eukaryota</taxon>
        <taxon>Viridiplantae</taxon>
        <taxon>Streptophyta</taxon>
        <taxon>Embryophyta</taxon>
        <taxon>Tracheophyta</taxon>
        <taxon>Spermatophyta</taxon>
        <taxon>Magnoliopsida</taxon>
        <taxon>eudicotyledons</taxon>
        <taxon>Gunneridae</taxon>
        <taxon>Pentapetalae</taxon>
        <taxon>Caryophyllales</taxon>
        <taxon>Cactineae</taxon>
        <taxon>Cactaceae</taxon>
        <taxon>Cactoideae</taxon>
        <taxon>Echinocereeae</taxon>
        <taxon>Carnegiea</taxon>
    </lineage>
</organism>
<protein>
    <submittedName>
        <fullName evidence="2">Uncharacterized protein</fullName>
    </submittedName>
</protein>
<keyword evidence="1" id="KW-1133">Transmembrane helix</keyword>
<evidence type="ECO:0000313" key="3">
    <source>
        <dbReference type="Proteomes" id="UP001153076"/>
    </source>
</evidence>
<comment type="caution">
    <text evidence="2">The sequence shown here is derived from an EMBL/GenBank/DDBJ whole genome shotgun (WGS) entry which is preliminary data.</text>
</comment>
<name>A0A9Q1K377_9CARY</name>
<dbReference type="EMBL" id="JAKOGI010000375">
    <property type="protein sequence ID" value="KAJ8435923.1"/>
    <property type="molecule type" value="Genomic_DNA"/>
</dbReference>
<evidence type="ECO:0000256" key="1">
    <source>
        <dbReference type="SAM" id="Phobius"/>
    </source>
</evidence>
<proteinExistence type="predicted"/>
<accession>A0A9Q1K377</accession>
<feature type="transmembrane region" description="Helical" evidence="1">
    <location>
        <begin position="96"/>
        <end position="115"/>
    </location>
</feature>
<feature type="transmembrane region" description="Helical" evidence="1">
    <location>
        <begin position="33"/>
        <end position="53"/>
    </location>
</feature>
<keyword evidence="3" id="KW-1185">Reference proteome</keyword>
<gene>
    <name evidence="2" type="ORF">Cgig2_013270</name>
</gene>
<reference evidence="2" key="1">
    <citation type="submission" date="2022-04" db="EMBL/GenBank/DDBJ databases">
        <title>Carnegiea gigantea Genome sequencing and assembly v2.</title>
        <authorList>
            <person name="Copetti D."/>
            <person name="Sanderson M.J."/>
            <person name="Burquez A."/>
            <person name="Wojciechowski M.F."/>
        </authorList>
    </citation>
    <scope>NUCLEOTIDE SEQUENCE</scope>
    <source>
        <strain evidence="2">SGP5-SGP5p</strain>
        <tissue evidence="2">Aerial part</tissue>
    </source>
</reference>
<evidence type="ECO:0000313" key="2">
    <source>
        <dbReference type="EMBL" id="KAJ8435923.1"/>
    </source>
</evidence>
<keyword evidence="1" id="KW-0472">Membrane</keyword>
<dbReference type="AlphaFoldDB" id="A0A9Q1K377"/>